<dbReference type="Gene3D" id="1.10.600.10">
    <property type="entry name" value="Farnesyl Diphosphate Synthase"/>
    <property type="match status" value="1"/>
</dbReference>
<reference evidence="2 3" key="1">
    <citation type="journal article" date="2023" name="Plants (Basel)">
        <title>Bridging the Gap: Combining Genomics and Transcriptomics Approaches to Understand Stylosanthes scabra, an Orphan Legume from the Brazilian Caatinga.</title>
        <authorList>
            <person name="Ferreira-Neto J.R.C."/>
            <person name="da Silva M.D."/>
            <person name="Binneck E."/>
            <person name="de Melo N.F."/>
            <person name="da Silva R.H."/>
            <person name="de Melo A.L.T.M."/>
            <person name="Pandolfi V."/>
            <person name="Bustamante F.O."/>
            <person name="Brasileiro-Vidal A.C."/>
            <person name="Benko-Iseppon A.M."/>
        </authorList>
    </citation>
    <scope>NUCLEOTIDE SEQUENCE [LARGE SCALE GENOMIC DNA]</scope>
    <source>
        <tissue evidence="2">Leaves</tissue>
    </source>
</reference>
<keyword evidence="1" id="KW-0460">Magnesium</keyword>
<dbReference type="PANTHER" id="PTHR31225">
    <property type="entry name" value="OS04G0344100 PROTEIN-RELATED"/>
    <property type="match status" value="1"/>
</dbReference>
<proteinExistence type="predicted"/>
<dbReference type="SUPFAM" id="SSF48576">
    <property type="entry name" value="Terpenoid synthases"/>
    <property type="match status" value="1"/>
</dbReference>
<evidence type="ECO:0000313" key="2">
    <source>
        <dbReference type="EMBL" id="MED6113981.1"/>
    </source>
</evidence>
<evidence type="ECO:0000256" key="1">
    <source>
        <dbReference type="ARBA" id="ARBA00022842"/>
    </source>
</evidence>
<dbReference type="InterPro" id="IPR008949">
    <property type="entry name" value="Isoprenoid_synthase_dom_sf"/>
</dbReference>
<evidence type="ECO:0000313" key="3">
    <source>
        <dbReference type="Proteomes" id="UP001341840"/>
    </source>
</evidence>
<dbReference type="Proteomes" id="UP001341840">
    <property type="component" value="Unassembled WGS sequence"/>
</dbReference>
<sequence>MEKLEVKNYIDQYSRTTTKISTLLEMAKFDFDMLQSSYQIELGEITRWWKELGLIESLEFGRDRPEEFFL</sequence>
<dbReference type="InterPro" id="IPR050148">
    <property type="entry name" value="Terpene_synthase-like"/>
</dbReference>
<dbReference type="PANTHER" id="PTHR31225:SF137">
    <property type="entry name" value="TERPENE SYNTHASE 11-RELATED"/>
    <property type="match status" value="1"/>
</dbReference>
<dbReference type="EMBL" id="JASCZI010000979">
    <property type="protein sequence ID" value="MED6113981.1"/>
    <property type="molecule type" value="Genomic_DNA"/>
</dbReference>
<accession>A0ABU6QQR8</accession>
<comment type="caution">
    <text evidence="2">The sequence shown here is derived from an EMBL/GenBank/DDBJ whole genome shotgun (WGS) entry which is preliminary data.</text>
</comment>
<keyword evidence="3" id="KW-1185">Reference proteome</keyword>
<gene>
    <name evidence="2" type="ORF">PIB30_075868</name>
</gene>
<protein>
    <submittedName>
        <fullName evidence="2">Uncharacterized protein</fullName>
    </submittedName>
</protein>
<organism evidence="2 3">
    <name type="scientific">Stylosanthes scabra</name>
    <dbReference type="NCBI Taxonomy" id="79078"/>
    <lineage>
        <taxon>Eukaryota</taxon>
        <taxon>Viridiplantae</taxon>
        <taxon>Streptophyta</taxon>
        <taxon>Embryophyta</taxon>
        <taxon>Tracheophyta</taxon>
        <taxon>Spermatophyta</taxon>
        <taxon>Magnoliopsida</taxon>
        <taxon>eudicotyledons</taxon>
        <taxon>Gunneridae</taxon>
        <taxon>Pentapetalae</taxon>
        <taxon>rosids</taxon>
        <taxon>fabids</taxon>
        <taxon>Fabales</taxon>
        <taxon>Fabaceae</taxon>
        <taxon>Papilionoideae</taxon>
        <taxon>50 kb inversion clade</taxon>
        <taxon>dalbergioids sensu lato</taxon>
        <taxon>Dalbergieae</taxon>
        <taxon>Pterocarpus clade</taxon>
        <taxon>Stylosanthes</taxon>
    </lineage>
</organism>
<name>A0ABU6QQR8_9FABA</name>